<dbReference type="STRING" id="480418.GCA_000975265_00233"/>
<dbReference type="EMBL" id="JRPY01000031">
    <property type="protein sequence ID" value="KJX75568.1"/>
    <property type="molecule type" value="Genomic_DNA"/>
</dbReference>
<evidence type="ECO:0000313" key="3">
    <source>
        <dbReference type="Proteomes" id="UP000053699"/>
    </source>
</evidence>
<name>A0A0F4ERR1_9MYCO</name>
<accession>A0A0F4ERR1</accession>
<sequence>MACWFWTWAGYRRPAPKWCRMAEPLDAEEAKLVLLVWAAMARTEAGNGAVVRDVDGRTYAAAPVTLSRFEPTSLQAAVAMPSVSKRVGGRGAGGQFRGRARYRHGS</sequence>
<proteinExistence type="predicted"/>
<protein>
    <submittedName>
        <fullName evidence="2">Uncharacterized protein</fullName>
    </submittedName>
</protein>
<dbReference type="PATRIC" id="fig|480418.6.peg.5936"/>
<reference evidence="2 3" key="1">
    <citation type="journal article" date="2015" name="Proc. Natl. Acad. Sci. U.S.A.">
        <title>Insight into the evolution and origin of leprosy bacilli from the genome sequence of Mycobacterium lepromatosis.</title>
        <authorList>
            <person name="Singh P."/>
            <person name="Benjak A."/>
            <person name="Schuenemann V.J."/>
            <person name="Herbig A."/>
            <person name="Avanzi C."/>
            <person name="Busso P."/>
            <person name="Nieselt K."/>
            <person name="Krause J."/>
            <person name="Vera-Cabrera L."/>
            <person name="Cole S.T."/>
        </authorList>
    </citation>
    <scope>NUCLEOTIDE SEQUENCE [LARGE SCALE GENOMIC DNA]</scope>
    <source>
        <strain evidence="2 3">Mx1-22A</strain>
    </source>
</reference>
<evidence type="ECO:0000313" key="2">
    <source>
        <dbReference type="EMBL" id="KJX75568.1"/>
    </source>
</evidence>
<keyword evidence="3" id="KW-1185">Reference proteome</keyword>
<dbReference type="Proteomes" id="UP000053699">
    <property type="component" value="Unassembled WGS sequence"/>
</dbReference>
<organism evidence="2 3">
    <name type="scientific">Mycobacterium lepromatosis</name>
    <dbReference type="NCBI Taxonomy" id="480418"/>
    <lineage>
        <taxon>Bacteria</taxon>
        <taxon>Bacillati</taxon>
        <taxon>Actinomycetota</taxon>
        <taxon>Actinomycetes</taxon>
        <taxon>Mycobacteriales</taxon>
        <taxon>Mycobacteriaceae</taxon>
        <taxon>Mycobacterium</taxon>
    </lineage>
</organism>
<feature type="region of interest" description="Disordered" evidence="1">
    <location>
        <begin position="85"/>
        <end position="106"/>
    </location>
</feature>
<gene>
    <name evidence="2" type="ORF">MLPM_0630</name>
</gene>
<comment type="caution">
    <text evidence="2">The sequence shown here is derived from an EMBL/GenBank/DDBJ whole genome shotgun (WGS) entry which is preliminary data.</text>
</comment>
<dbReference type="AlphaFoldDB" id="A0A0F4ERR1"/>
<evidence type="ECO:0000256" key="1">
    <source>
        <dbReference type="SAM" id="MobiDB-lite"/>
    </source>
</evidence>